<gene>
    <name evidence="3" type="ORF">G4Z16_00090</name>
</gene>
<evidence type="ECO:0000313" key="3">
    <source>
        <dbReference type="EMBL" id="QPP05049.1"/>
    </source>
</evidence>
<dbReference type="AlphaFoldDB" id="A0A7T1WQA2"/>
<reference evidence="4" key="1">
    <citation type="submission" date="2020-02" db="EMBL/GenBank/DDBJ databases">
        <title>Streptomyces sp. ASO4wet.</title>
        <authorList>
            <person name="Risdian C."/>
            <person name="Landwehr W."/>
            <person name="Schupp P."/>
            <person name="Wink J."/>
        </authorList>
    </citation>
    <scope>NUCLEOTIDE SEQUENCE [LARGE SCALE GENOMIC DNA]</scope>
    <source>
        <strain evidence="4">ASO4wet</strain>
    </source>
</reference>
<keyword evidence="1" id="KW-0808">Transferase</keyword>
<dbReference type="KEGG" id="sbat:G4Z16_00090"/>
<dbReference type="GO" id="GO:0005524">
    <property type="term" value="F:ATP binding"/>
    <property type="evidence" value="ECO:0007669"/>
    <property type="project" value="UniProtKB-KW"/>
</dbReference>
<keyword evidence="1" id="KW-0723">Serine/threonine-protein kinase</keyword>
<dbReference type="PANTHER" id="PTHR35526">
    <property type="entry name" value="ANTI-SIGMA-F FACTOR RSBW-RELATED"/>
    <property type="match status" value="1"/>
</dbReference>
<dbReference type="EMBL" id="CP048882">
    <property type="protein sequence ID" value="QPP05049.1"/>
    <property type="molecule type" value="Genomic_DNA"/>
</dbReference>
<protein>
    <submittedName>
        <fullName evidence="3">ATP-binding protein</fullName>
    </submittedName>
</protein>
<evidence type="ECO:0000313" key="4">
    <source>
        <dbReference type="Proteomes" id="UP000595046"/>
    </source>
</evidence>
<proteinExistence type="predicted"/>
<dbReference type="CDD" id="cd16936">
    <property type="entry name" value="HATPase_RsbW-like"/>
    <property type="match status" value="1"/>
</dbReference>
<organism evidence="3 4">
    <name type="scientific">Streptomyces bathyalis</name>
    <dbReference type="NCBI Taxonomy" id="2710756"/>
    <lineage>
        <taxon>Bacteria</taxon>
        <taxon>Bacillati</taxon>
        <taxon>Actinomycetota</taxon>
        <taxon>Actinomycetes</taxon>
        <taxon>Kitasatosporales</taxon>
        <taxon>Streptomycetaceae</taxon>
        <taxon>Streptomyces</taxon>
    </lineage>
</organism>
<keyword evidence="4" id="KW-1185">Reference proteome</keyword>
<dbReference type="GO" id="GO:0004674">
    <property type="term" value="F:protein serine/threonine kinase activity"/>
    <property type="evidence" value="ECO:0007669"/>
    <property type="project" value="UniProtKB-KW"/>
</dbReference>
<dbReference type="Pfam" id="PF13581">
    <property type="entry name" value="HATPase_c_2"/>
    <property type="match status" value="1"/>
</dbReference>
<evidence type="ECO:0000259" key="2">
    <source>
        <dbReference type="Pfam" id="PF13581"/>
    </source>
</evidence>
<accession>A0A7T1WQA2</accession>
<keyword evidence="3" id="KW-0547">Nucleotide-binding</keyword>
<keyword evidence="3" id="KW-0067">ATP-binding</keyword>
<dbReference type="InterPro" id="IPR050267">
    <property type="entry name" value="Anti-sigma-factor_SerPK"/>
</dbReference>
<dbReference type="PANTHER" id="PTHR35526:SF3">
    <property type="entry name" value="ANTI-SIGMA-F FACTOR RSBW"/>
    <property type="match status" value="1"/>
</dbReference>
<dbReference type="Gene3D" id="3.30.565.10">
    <property type="entry name" value="Histidine kinase-like ATPase, C-terminal domain"/>
    <property type="match status" value="1"/>
</dbReference>
<dbReference type="SUPFAM" id="SSF55874">
    <property type="entry name" value="ATPase domain of HSP90 chaperone/DNA topoisomerase II/histidine kinase"/>
    <property type="match status" value="1"/>
</dbReference>
<dbReference type="Proteomes" id="UP000595046">
    <property type="component" value="Chromosome"/>
</dbReference>
<keyword evidence="1" id="KW-0418">Kinase</keyword>
<name>A0A7T1WQA2_9ACTN</name>
<feature type="domain" description="Histidine kinase/HSP90-like ATPase" evidence="2">
    <location>
        <begin position="19"/>
        <end position="132"/>
    </location>
</feature>
<evidence type="ECO:0000256" key="1">
    <source>
        <dbReference type="ARBA" id="ARBA00022527"/>
    </source>
</evidence>
<sequence>MRVSPRPSRRTARVEYTLPRNAASARTARQLTTGFLTGSRTPPEAAGQVEEATLVVSELVTNAALHGRGRCRLRLSSGEGTVTVEVRDDGGLLPRVRRAGSDSESGRGIAMISRLARRLDVTTAPGGGKTVSAVLDAA</sequence>
<dbReference type="InterPro" id="IPR003594">
    <property type="entry name" value="HATPase_dom"/>
</dbReference>
<dbReference type="InterPro" id="IPR036890">
    <property type="entry name" value="HATPase_C_sf"/>
</dbReference>